<evidence type="ECO:0000313" key="6">
    <source>
        <dbReference type="EMBL" id="CDI54180.1"/>
    </source>
</evidence>
<keyword evidence="3" id="KW-0378">Hydrolase</keyword>
<evidence type="ECO:0000256" key="1">
    <source>
        <dbReference type="ARBA" id="ARBA00005234"/>
    </source>
</evidence>
<proteinExistence type="inferred from homology"/>
<dbReference type="GO" id="GO:0006508">
    <property type="term" value="P:proteolysis"/>
    <property type="evidence" value="ECO:0007669"/>
    <property type="project" value="UniProtKB-KW"/>
</dbReference>
<dbReference type="PANTHER" id="PTHR46468:SF1">
    <property type="entry name" value="SENTRIN-SPECIFIC PROTEASE 8"/>
    <property type="match status" value="1"/>
</dbReference>
<sequence>MFGLGNGHPSDPLIVSTNQACLHKSDLETLKHDEWLGDNVLAFHAEWLDALARQFNPSGFSSQVKMFPPAVVEVLVTLHSAAFDASSAVPKPRERFLLLPVSDRYSPSSPGHASNGSHWSLLLVDAVNGLAFHLDSLGDCNRTAANAVHSSILKLIRLSTNTCSAPPVPIRVDCLQKQENGSDCGIYVLLLSSLLQRRLNTPAASSYDLGAVVETVCADATPKHVTKFRKVYLKWLQAWGKATHHEEHVDPTRKVKVQYMELFSEIGVE</sequence>
<dbReference type="PROSITE" id="PS50600">
    <property type="entry name" value="ULP_PROTEASE"/>
    <property type="match status" value="1"/>
</dbReference>
<accession>A0A077QVK6</accession>
<dbReference type="InterPro" id="IPR044613">
    <property type="entry name" value="Nep1/2-like"/>
</dbReference>
<dbReference type="AlphaFoldDB" id="A0A077QVK6"/>
<evidence type="ECO:0000256" key="3">
    <source>
        <dbReference type="ARBA" id="ARBA00022801"/>
    </source>
</evidence>
<comment type="similarity">
    <text evidence="1">Belongs to the peptidase C48 family.</text>
</comment>
<feature type="domain" description="Ubiquitin-like protease family profile" evidence="5">
    <location>
        <begin position="20"/>
        <end position="195"/>
    </location>
</feature>
<protein>
    <recommendedName>
        <fullName evidence="5">Ubiquitin-like protease family profile domain-containing protein</fullName>
    </recommendedName>
</protein>
<dbReference type="InterPro" id="IPR003653">
    <property type="entry name" value="Peptidase_C48_C"/>
</dbReference>
<dbReference type="GO" id="GO:0008234">
    <property type="term" value="F:cysteine-type peptidase activity"/>
    <property type="evidence" value="ECO:0007669"/>
    <property type="project" value="UniProtKB-KW"/>
</dbReference>
<dbReference type="Pfam" id="PF02902">
    <property type="entry name" value="Peptidase_C48"/>
    <property type="match status" value="1"/>
</dbReference>
<evidence type="ECO:0000256" key="4">
    <source>
        <dbReference type="ARBA" id="ARBA00022807"/>
    </source>
</evidence>
<evidence type="ECO:0000259" key="5">
    <source>
        <dbReference type="PROSITE" id="PS50600"/>
    </source>
</evidence>
<reference evidence="6" key="1">
    <citation type="journal article" date="2014" name="Genome Biol. Evol.">
        <title>Gene Loss Rather Than Gene Gain Is Associated with a Host Jump from Monocots to Dicots in the Smut Fungus Melanopsichium pennsylvanicum.</title>
        <authorList>
            <person name="Sharma R."/>
            <person name="Mishra B."/>
            <person name="Runge F."/>
            <person name="Thines M."/>
        </authorList>
    </citation>
    <scope>NUCLEOTIDE SEQUENCE</scope>
    <source>
        <strain evidence="6">4</strain>
    </source>
</reference>
<dbReference type="GO" id="GO:0000338">
    <property type="term" value="P:protein deneddylation"/>
    <property type="evidence" value="ECO:0007669"/>
    <property type="project" value="TreeGrafter"/>
</dbReference>
<keyword evidence="2" id="KW-0645">Protease</keyword>
<dbReference type="EMBL" id="HG529605">
    <property type="protein sequence ID" value="CDI54180.1"/>
    <property type="molecule type" value="Genomic_DNA"/>
</dbReference>
<dbReference type="InterPro" id="IPR038765">
    <property type="entry name" value="Papain-like_cys_pep_sf"/>
</dbReference>
<dbReference type="GO" id="GO:0019784">
    <property type="term" value="F:deNEDDylase activity"/>
    <property type="evidence" value="ECO:0007669"/>
    <property type="project" value="InterPro"/>
</dbReference>
<dbReference type="PANTHER" id="PTHR46468">
    <property type="entry name" value="SENTRIN-SPECIFIC PROTEASE 8"/>
    <property type="match status" value="1"/>
</dbReference>
<organism evidence="6">
    <name type="scientific">Melanopsichium pennsylvanicum 4</name>
    <dbReference type="NCBI Taxonomy" id="1398559"/>
    <lineage>
        <taxon>Eukaryota</taxon>
        <taxon>Fungi</taxon>
        <taxon>Dikarya</taxon>
        <taxon>Basidiomycota</taxon>
        <taxon>Ustilaginomycotina</taxon>
        <taxon>Ustilaginomycetes</taxon>
        <taxon>Ustilaginales</taxon>
        <taxon>Ustilaginaceae</taxon>
        <taxon>Melanopsichium</taxon>
    </lineage>
</organism>
<dbReference type="Gene3D" id="3.40.395.10">
    <property type="entry name" value="Adenoviral Proteinase, Chain A"/>
    <property type="match status" value="1"/>
</dbReference>
<dbReference type="SUPFAM" id="SSF54001">
    <property type="entry name" value="Cysteine proteinases"/>
    <property type="match status" value="1"/>
</dbReference>
<name>A0A077QVK6_9BASI</name>
<evidence type="ECO:0000256" key="2">
    <source>
        <dbReference type="ARBA" id="ARBA00022670"/>
    </source>
</evidence>
<keyword evidence="4" id="KW-0788">Thiol protease</keyword>